<feature type="active site" description="Proton donor" evidence="3">
    <location>
        <position position="161"/>
    </location>
</feature>
<sequence>MTTVMSEQNQVENPHTHVDALKDELSEARHRLNDFVAYGIGGLPVRKESMLFHEVSCMVRRPPFTRTSRRKNVLKSVDFPEGCEYDEAVVDRPLRVIPEALRQQTHSFGFNALEMTPSQMLAHWFIMFQEYDLLSKYKIHGETLRDYFLTVHNAYRTNTYHNFNHAMDVAQFAFALFANSEQLRTKLSSLDILCCLVLGLAHDMDHPGVNNAFLVKTRDPVAMLYNDQSVLENAHAASLFLMFHNKPTCNVLANVEGDEYSQARKTILRGILATDMARHFALVKEISAHQSLTEVEEVPDDVRMSLIDCIAKSGDICHLVRPWPVAKAWEDLVMEEFFEQGDYEKQLGMTPDGLFDREKCKVANSQCWFYDNMGKPLFKALEHHVPTTAATLLDVMQANVSKWKEMC</sequence>
<accession>F2UNV2</accession>
<name>F2UNV2_SALR5</name>
<feature type="binding site" evidence="5">
    <location>
        <position position="315"/>
    </location>
    <ligand>
        <name>Zn(2+)</name>
        <dbReference type="ChEBI" id="CHEBI:29105"/>
        <label>1</label>
    </ligand>
</feature>
<dbReference type="eggNOG" id="KOG3689">
    <property type="taxonomic scope" value="Eukaryota"/>
</dbReference>
<dbReference type="OrthoDB" id="74705at2759"/>
<keyword evidence="2" id="KW-0378">Hydrolase</keyword>
<keyword evidence="1 5" id="KW-0479">Metal-binding</keyword>
<dbReference type="PROSITE" id="PS51845">
    <property type="entry name" value="PDEASE_I_2"/>
    <property type="match status" value="1"/>
</dbReference>
<dbReference type="InterPro" id="IPR036971">
    <property type="entry name" value="PDEase_catalytic_dom_sf"/>
</dbReference>
<keyword evidence="10" id="KW-1185">Reference proteome</keyword>
<feature type="binding site" evidence="5">
    <location>
        <position position="203"/>
    </location>
    <ligand>
        <name>Zn(2+)</name>
        <dbReference type="ChEBI" id="CHEBI:29105"/>
        <label>2</label>
    </ligand>
</feature>
<feature type="binding site" evidence="4">
    <location>
        <position position="315"/>
    </location>
    <ligand>
        <name>AMP</name>
        <dbReference type="ChEBI" id="CHEBI:456215"/>
    </ligand>
</feature>
<dbReference type="OMA" id="HYTSREM"/>
<evidence type="ECO:0000313" key="7">
    <source>
        <dbReference type="EMBL" id="EGD79307.1"/>
    </source>
</evidence>
<dbReference type="GeneID" id="16069620"/>
<dbReference type="GO" id="GO:0007165">
    <property type="term" value="P:signal transduction"/>
    <property type="evidence" value="ECO:0007669"/>
    <property type="project" value="InterPro"/>
</dbReference>
<dbReference type="InterPro" id="IPR003607">
    <property type="entry name" value="HD/PDEase_dom"/>
</dbReference>
<dbReference type="PANTHER" id="PTHR11347">
    <property type="entry name" value="CYCLIC NUCLEOTIDE PHOSPHODIESTERASE"/>
    <property type="match status" value="1"/>
</dbReference>
<evidence type="ECO:0000256" key="4">
    <source>
        <dbReference type="PIRSR" id="PIRSR623088-2"/>
    </source>
</evidence>
<feature type="binding site" evidence="5">
    <location>
        <position position="165"/>
    </location>
    <ligand>
        <name>Zn(2+)</name>
        <dbReference type="ChEBI" id="CHEBI:29105"/>
        <label>1</label>
    </ligand>
</feature>
<evidence type="ECO:0000256" key="2">
    <source>
        <dbReference type="ARBA" id="ARBA00022801"/>
    </source>
</evidence>
<dbReference type="STRING" id="946362.F2UNV2"/>
<reference evidence="9" key="1">
    <citation type="submission" date="2009-08" db="EMBL/GenBank/DDBJ databases">
        <title>Annotation of Salpingoeca rosetta.</title>
        <authorList>
            <consortium name="The Broad Institute Genome Sequencing Platform"/>
            <person name="Russ C."/>
            <person name="Cuomo C."/>
            <person name="Burger G."/>
            <person name="Gray M.W."/>
            <person name="Holland P.W.H."/>
            <person name="King N."/>
            <person name="Lang F.B.F."/>
            <person name="Roger A.J."/>
            <person name="Ruiz-Trillo I."/>
            <person name="Young S.K."/>
            <person name="Zeng Q."/>
            <person name="Gargeya S."/>
            <person name="Alvarado L."/>
            <person name="Berlin A."/>
            <person name="Chapman S.B."/>
            <person name="Chen Z."/>
            <person name="Freedman E."/>
            <person name="Gellesch M."/>
            <person name="Goldberg J."/>
            <person name="Griggs A."/>
            <person name="Gujja S."/>
            <person name="Heilman E."/>
            <person name="Heiman D."/>
            <person name="Howarth C."/>
            <person name="Mehta T."/>
            <person name="Neiman D."/>
            <person name="Pearson M."/>
            <person name="Roberts A."/>
            <person name="Saif S."/>
            <person name="Shea T."/>
            <person name="Shenoy N."/>
            <person name="Sisk P."/>
            <person name="Stolte C."/>
            <person name="Sykes S."/>
            <person name="White J."/>
            <person name="Yandava C."/>
            <person name="Haas B."/>
            <person name="Nusbaum C."/>
            <person name="Birren B."/>
        </authorList>
    </citation>
    <scope>NUCLEOTIDE SEQUENCE [LARGE SCALE GENOMIC DNA]</scope>
    <source>
        <strain evidence="9">ATCC 50818</strain>
    </source>
</reference>
<feature type="domain" description="PDEase" evidence="6">
    <location>
        <begin position="81"/>
        <end position="407"/>
    </location>
</feature>
<dbReference type="EMBL" id="GL832985">
    <property type="protein sequence ID" value="EGD79309.1"/>
    <property type="molecule type" value="Genomic_DNA"/>
</dbReference>
<dbReference type="GO" id="GO:0004114">
    <property type="term" value="F:3',5'-cyclic-nucleotide phosphodiesterase activity"/>
    <property type="evidence" value="ECO:0007669"/>
    <property type="project" value="InterPro"/>
</dbReference>
<dbReference type="EMBL" id="GL832985">
    <property type="protein sequence ID" value="EGD79307.1"/>
    <property type="molecule type" value="Genomic_DNA"/>
</dbReference>
<feature type="binding site" evidence="5">
    <location>
        <position position="202"/>
    </location>
    <ligand>
        <name>Zn(2+)</name>
        <dbReference type="ChEBI" id="CHEBI:29105"/>
        <label>1</label>
    </ligand>
</feature>
<dbReference type="AlphaFoldDB" id="F2UNV2"/>
<dbReference type="PROSITE" id="PS00126">
    <property type="entry name" value="PDEASE_I_1"/>
    <property type="match status" value="1"/>
</dbReference>
<feature type="binding site" evidence="4">
    <location>
        <position position="203"/>
    </location>
    <ligand>
        <name>AMP</name>
        <dbReference type="ChEBI" id="CHEBI:456215"/>
    </ligand>
</feature>
<dbReference type="Proteomes" id="UP000007799">
    <property type="component" value="Unassembled WGS sequence"/>
</dbReference>
<dbReference type="Pfam" id="PF00233">
    <property type="entry name" value="PDEase_I"/>
    <property type="match status" value="1"/>
</dbReference>
<proteinExistence type="predicted"/>
<protein>
    <submittedName>
        <fullName evidence="8 9">cAMP-dependent 3',5'-cyclic phosphodiesterase 4B</fullName>
    </submittedName>
    <submittedName>
        <fullName evidence="7">cAMP-dependent 3',5'-cyclic phosphodiesterase 4B, variant 2</fullName>
    </submittedName>
</protein>
<dbReference type="RefSeq" id="XP_012493098.1">
    <property type="nucleotide sequence ID" value="XM_012637644.1"/>
</dbReference>
<dbReference type="InterPro" id="IPR002073">
    <property type="entry name" value="PDEase_catalytic_dom"/>
</dbReference>
<dbReference type="InterPro" id="IPR023088">
    <property type="entry name" value="PDEase"/>
</dbReference>
<evidence type="ECO:0000256" key="1">
    <source>
        <dbReference type="ARBA" id="ARBA00022723"/>
    </source>
</evidence>
<dbReference type="EMBL" id="GL832985">
    <property type="protein sequence ID" value="EGD79308.1"/>
    <property type="molecule type" value="Genomic_DNA"/>
</dbReference>
<evidence type="ECO:0000313" key="10">
    <source>
        <dbReference type="Proteomes" id="UP000007799"/>
    </source>
</evidence>
<dbReference type="CDD" id="cd00077">
    <property type="entry name" value="HDc"/>
    <property type="match status" value="1"/>
</dbReference>
<feature type="binding site" evidence="4">
    <location>
        <begin position="161"/>
        <end position="165"/>
    </location>
    <ligand>
        <name>AMP</name>
        <dbReference type="ChEBI" id="CHEBI:456215"/>
    </ligand>
</feature>
<evidence type="ECO:0000256" key="3">
    <source>
        <dbReference type="PIRSR" id="PIRSR623088-1"/>
    </source>
</evidence>
<dbReference type="SMART" id="SM00471">
    <property type="entry name" value="HDc"/>
    <property type="match status" value="1"/>
</dbReference>
<dbReference type="FunCoup" id="F2UNV2">
    <property type="interactions" value="122"/>
</dbReference>
<gene>
    <name evidence="9" type="ORF">PTSG_09723</name>
</gene>
<dbReference type="SUPFAM" id="SSF109604">
    <property type="entry name" value="HD-domain/PDEase-like"/>
    <property type="match status" value="1"/>
</dbReference>
<feature type="binding site" evidence="5">
    <location>
        <position position="203"/>
    </location>
    <ligand>
        <name>Zn(2+)</name>
        <dbReference type="ChEBI" id="CHEBI:29105"/>
        <label>1</label>
    </ligand>
</feature>
<feature type="binding site" evidence="4">
    <location>
        <position position="366"/>
    </location>
    <ligand>
        <name>AMP</name>
        <dbReference type="ChEBI" id="CHEBI:456215"/>
    </ligand>
</feature>
<organism evidence="10">
    <name type="scientific">Salpingoeca rosetta (strain ATCC 50818 / BSB-021)</name>
    <dbReference type="NCBI Taxonomy" id="946362"/>
    <lineage>
        <taxon>Eukaryota</taxon>
        <taxon>Choanoflagellata</taxon>
        <taxon>Craspedida</taxon>
        <taxon>Salpingoecidae</taxon>
        <taxon>Salpingoeca</taxon>
    </lineage>
</organism>
<dbReference type="GO" id="GO:0046872">
    <property type="term" value="F:metal ion binding"/>
    <property type="evidence" value="ECO:0007669"/>
    <property type="project" value="UniProtKB-KW"/>
</dbReference>
<dbReference type="RefSeq" id="XP_012493097.1">
    <property type="nucleotide sequence ID" value="XM_012637643.1"/>
</dbReference>
<dbReference type="InterPro" id="IPR023174">
    <property type="entry name" value="PDEase_CS"/>
</dbReference>
<dbReference type="Gene3D" id="1.10.1300.10">
    <property type="entry name" value="3'5'-cyclic nucleotide phosphodiesterase, catalytic domain"/>
    <property type="match status" value="1"/>
</dbReference>
<evidence type="ECO:0000313" key="9">
    <source>
        <dbReference type="EMBL" id="EGD79309.1"/>
    </source>
</evidence>
<dbReference type="KEGG" id="sre:PTSG_09723"/>
<evidence type="ECO:0000259" key="6">
    <source>
        <dbReference type="PROSITE" id="PS51845"/>
    </source>
</evidence>
<evidence type="ECO:0000256" key="5">
    <source>
        <dbReference type="PIRSR" id="PIRSR623088-3"/>
    </source>
</evidence>
<dbReference type="RefSeq" id="XP_004989078.1">
    <property type="nucleotide sequence ID" value="XM_004989021.1"/>
</dbReference>
<evidence type="ECO:0000313" key="8">
    <source>
        <dbReference type="EMBL" id="EGD79308.1"/>
    </source>
</evidence>
<dbReference type="PRINTS" id="PR00387">
    <property type="entry name" value="PDIESTERASE1"/>
</dbReference>